<dbReference type="Gene3D" id="1.10.390.10">
    <property type="entry name" value="Neutral Protease Domain 2"/>
    <property type="match status" value="1"/>
</dbReference>
<keyword evidence="16" id="KW-0031">Aminopeptidase</keyword>
<evidence type="ECO:0000259" key="14">
    <source>
        <dbReference type="Pfam" id="PF01433"/>
    </source>
</evidence>
<evidence type="ECO:0000256" key="5">
    <source>
        <dbReference type="ARBA" id="ARBA00015611"/>
    </source>
</evidence>
<gene>
    <name evidence="16" type="ORF">V1633_10575</name>
</gene>
<keyword evidence="7" id="KW-0479">Metal-binding</keyword>
<dbReference type="EMBL" id="JAZGQK010000007">
    <property type="protein sequence ID" value="MEE6258933.1"/>
    <property type="molecule type" value="Genomic_DNA"/>
</dbReference>
<dbReference type="RefSeq" id="WP_331214053.1">
    <property type="nucleotide sequence ID" value="NZ_JAZGQK010000007.1"/>
</dbReference>
<protein>
    <recommendedName>
        <fullName evidence="5">Aminopeptidase N</fullName>
        <ecNumber evidence="4">3.4.11.2</ecNumber>
    </recommendedName>
    <alternativeName>
        <fullName evidence="11">Alanine aminopeptidase</fullName>
    </alternativeName>
    <alternativeName>
        <fullName evidence="12">Lysyl aminopeptidase</fullName>
    </alternativeName>
</protein>
<dbReference type="InterPro" id="IPR042097">
    <property type="entry name" value="Aminopeptidase_N-like_N_sf"/>
</dbReference>
<evidence type="ECO:0000259" key="15">
    <source>
        <dbReference type="Pfam" id="PF17900"/>
    </source>
</evidence>
<dbReference type="InterPro" id="IPR014782">
    <property type="entry name" value="Peptidase_M1_dom"/>
</dbReference>
<dbReference type="PRINTS" id="PR00756">
    <property type="entry name" value="ALADIPTASE"/>
</dbReference>
<evidence type="ECO:0000256" key="3">
    <source>
        <dbReference type="ARBA" id="ARBA00010136"/>
    </source>
</evidence>
<keyword evidence="10" id="KW-0482">Metalloprotease</keyword>
<feature type="chain" id="PRO_5046001966" description="Aminopeptidase N" evidence="13">
    <location>
        <begin position="23"/>
        <end position="472"/>
    </location>
</feature>
<evidence type="ECO:0000256" key="6">
    <source>
        <dbReference type="ARBA" id="ARBA00022670"/>
    </source>
</evidence>
<keyword evidence="13" id="KW-0732">Signal</keyword>
<reference evidence="16 17" key="1">
    <citation type="submission" date="2024-01" db="EMBL/GenBank/DDBJ databases">
        <title>Genome insights into Plantactinospora sonchi sp. nov.</title>
        <authorList>
            <person name="Wang L."/>
        </authorList>
    </citation>
    <scope>NUCLEOTIDE SEQUENCE [LARGE SCALE GENOMIC DNA]</scope>
    <source>
        <strain evidence="16 17">NEAU-QY2</strain>
    </source>
</reference>
<dbReference type="Gene3D" id="2.60.40.1730">
    <property type="entry name" value="tricorn interacting facor f3 domain"/>
    <property type="match status" value="1"/>
</dbReference>
<evidence type="ECO:0000256" key="8">
    <source>
        <dbReference type="ARBA" id="ARBA00022801"/>
    </source>
</evidence>
<feature type="domain" description="Aminopeptidase N-like N-terminal" evidence="15">
    <location>
        <begin position="63"/>
        <end position="234"/>
    </location>
</feature>
<dbReference type="Pfam" id="PF01433">
    <property type="entry name" value="Peptidase_M1"/>
    <property type="match status" value="1"/>
</dbReference>
<proteinExistence type="inferred from homology"/>
<dbReference type="PANTHER" id="PTHR11533">
    <property type="entry name" value="PROTEASE M1 ZINC METALLOPROTEASE"/>
    <property type="match status" value="1"/>
</dbReference>
<comment type="cofactor">
    <cofactor evidence="2">
        <name>Zn(2+)</name>
        <dbReference type="ChEBI" id="CHEBI:29105"/>
    </cofactor>
</comment>
<dbReference type="InterPro" id="IPR027268">
    <property type="entry name" value="Peptidase_M4/M1_CTD_sf"/>
</dbReference>
<feature type="domain" description="Peptidase M1 membrane alanine aminopeptidase" evidence="14">
    <location>
        <begin position="321"/>
        <end position="462"/>
    </location>
</feature>
<dbReference type="SUPFAM" id="SSF63737">
    <property type="entry name" value="Leukotriene A4 hydrolase N-terminal domain"/>
    <property type="match status" value="1"/>
</dbReference>
<comment type="similarity">
    <text evidence="3">Belongs to the peptidase M1 family.</text>
</comment>
<dbReference type="PANTHER" id="PTHR11533:SF297">
    <property type="entry name" value="AMINOPEPTIDASE N"/>
    <property type="match status" value="1"/>
</dbReference>
<evidence type="ECO:0000256" key="13">
    <source>
        <dbReference type="SAM" id="SignalP"/>
    </source>
</evidence>
<evidence type="ECO:0000313" key="17">
    <source>
        <dbReference type="Proteomes" id="UP001332243"/>
    </source>
</evidence>
<name>A0ABU7RR01_9ACTN</name>
<dbReference type="Proteomes" id="UP001332243">
    <property type="component" value="Unassembled WGS sequence"/>
</dbReference>
<evidence type="ECO:0000256" key="1">
    <source>
        <dbReference type="ARBA" id="ARBA00000098"/>
    </source>
</evidence>
<sequence length="472" mass="51303">MVIFRRLGAVLTAATVTVSLGAAPAVATGRGHGAGHGGSGGTGAPGVGDDYFPAAGNGGYDVLHYGLDIRYEPVSRAFTGVATLSVRATERLSRFNLDLRGFEVRSVTVDGRPARHDRDGQELRISPRYGLARGERFTVVIRYDGTTGRPTDNEGALYGWVSTPDGAFVANEPDGAPTWYPVNDHPTDKASYDFRITVPAGSTAVANGELVDRRTSGGWTTFVWRARDPMASYLSTASVGDYDLRFSRGPRGLPIIDAVDRDLGPDAAAGLDRTKEMIAYFSDLFGRYPFSSYGAIVDDDSDAGYALETQTRPIYSGPPSESTVAHELAHQWYGNSVSPASWQEIWLNEGFASYAEWLWEEHTGGRTAQARFDTNYARPETASLWNPPPGDPGASNLFAGSVYTKGAMTLHALRKKIGDRAFFALLRTWYSGNRNDTASTADFVRLAERTAGRQLDAFFQTWLYTPGKPTSW</sequence>
<dbReference type="Pfam" id="PF17900">
    <property type="entry name" value="Peptidase_M1_N"/>
    <property type="match status" value="1"/>
</dbReference>
<evidence type="ECO:0000256" key="10">
    <source>
        <dbReference type="ARBA" id="ARBA00023049"/>
    </source>
</evidence>
<evidence type="ECO:0000256" key="2">
    <source>
        <dbReference type="ARBA" id="ARBA00001947"/>
    </source>
</evidence>
<comment type="catalytic activity">
    <reaction evidence="1">
        <text>Release of an N-terminal amino acid, Xaa-|-Yaa- from a peptide, amide or arylamide. Xaa is preferably Ala, but may be most amino acids including Pro (slow action). When a terminal hydrophobic residue is followed by a prolyl residue, the two may be released as an intact Xaa-Pro dipeptide.</text>
        <dbReference type="EC" id="3.4.11.2"/>
    </reaction>
</comment>
<keyword evidence="9" id="KW-0862">Zinc</keyword>
<evidence type="ECO:0000256" key="7">
    <source>
        <dbReference type="ARBA" id="ARBA00022723"/>
    </source>
</evidence>
<evidence type="ECO:0000256" key="12">
    <source>
        <dbReference type="ARBA" id="ARBA00031533"/>
    </source>
</evidence>
<keyword evidence="17" id="KW-1185">Reference proteome</keyword>
<dbReference type="InterPro" id="IPR001930">
    <property type="entry name" value="Peptidase_M1"/>
</dbReference>
<comment type="caution">
    <text evidence="16">The sequence shown here is derived from an EMBL/GenBank/DDBJ whole genome shotgun (WGS) entry which is preliminary data.</text>
</comment>
<evidence type="ECO:0000256" key="9">
    <source>
        <dbReference type="ARBA" id="ARBA00022833"/>
    </source>
</evidence>
<evidence type="ECO:0000256" key="4">
    <source>
        <dbReference type="ARBA" id="ARBA00012564"/>
    </source>
</evidence>
<evidence type="ECO:0000256" key="11">
    <source>
        <dbReference type="ARBA" id="ARBA00029811"/>
    </source>
</evidence>
<dbReference type="InterPro" id="IPR045357">
    <property type="entry name" value="Aminopeptidase_N-like_N"/>
</dbReference>
<keyword evidence="6" id="KW-0645">Protease</keyword>
<organism evidence="16 17">
    <name type="scientific">Plantactinospora sonchi</name>
    <dbReference type="NCBI Taxonomy" id="1544735"/>
    <lineage>
        <taxon>Bacteria</taxon>
        <taxon>Bacillati</taxon>
        <taxon>Actinomycetota</taxon>
        <taxon>Actinomycetes</taxon>
        <taxon>Micromonosporales</taxon>
        <taxon>Micromonosporaceae</taxon>
        <taxon>Plantactinospora</taxon>
    </lineage>
</organism>
<keyword evidence="8 16" id="KW-0378">Hydrolase</keyword>
<accession>A0ABU7RR01</accession>
<dbReference type="InterPro" id="IPR050344">
    <property type="entry name" value="Peptidase_M1_aminopeptidases"/>
</dbReference>
<feature type="signal peptide" evidence="13">
    <location>
        <begin position="1"/>
        <end position="22"/>
    </location>
</feature>
<evidence type="ECO:0000313" key="16">
    <source>
        <dbReference type="EMBL" id="MEE6258933.1"/>
    </source>
</evidence>
<dbReference type="SUPFAM" id="SSF55486">
    <property type="entry name" value="Metalloproteases ('zincins'), catalytic domain"/>
    <property type="match status" value="1"/>
</dbReference>
<dbReference type="GO" id="GO:0004177">
    <property type="term" value="F:aminopeptidase activity"/>
    <property type="evidence" value="ECO:0007669"/>
    <property type="project" value="UniProtKB-KW"/>
</dbReference>
<dbReference type="CDD" id="cd09603">
    <property type="entry name" value="M1_APN_like"/>
    <property type="match status" value="1"/>
</dbReference>
<dbReference type="EC" id="3.4.11.2" evidence="4"/>